<evidence type="ECO:0000313" key="2">
    <source>
        <dbReference type="Proteomes" id="UP000738376"/>
    </source>
</evidence>
<sequence>MLNTSHLFPRSRQYGEANNENLMFNTVLKEFSLRVSIIYNLQTNGEISSKEAYSQLAELWQQLEKSAKSSIV</sequence>
<proteinExistence type="predicted"/>
<protein>
    <recommendedName>
        <fullName evidence="3">Four helix bundle protein</fullName>
    </recommendedName>
</protein>
<gene>
    <name evidence="1" type="ORF">HC246_02055</name>
</gene>
<evidence type="ECO:0000313" key="1">
    <source>
        <dbReference type="EMBL" id="NMF56832.1"/>
    </source>
</evidence>
<organism evidence="1 2">
    <name type="scientific">Pseudanabaena yagii GIHE-NHR1</name>
    <dbReference type="NCBI Taxonomy" id="2722753"/>
    <lineage>
        <taxon>Bacteria</taxon>
        <taxon>Bacillati</taxon>
        <taxon>Cyanobacteriota</taxon>
        <taxon>Cyanophyceae</taxon>
        <taxon>Pseudanabaenales</taxon>
        <taxon>Pseudanabaenaceae</taxon>
        <taxon>Pseudanabaena</taxon>
        <taxon>Pseudanabaena yagii</taxon>
    </lineage>
</organism>
<evidence type="ECO:0008006" key="3">
    <source>
        <dbReference type="Google" id="ProtNLM"/>
    </source>
</evidence>
<accession>A0ABX1LSF8</accession>
<comment type="caution">
    <text evidence="1">The sequence shown here is derived from an EMBL/GenBank/DDBJ whole genome shotgun (WGS) entry which is preliminary data.</text>
</comment>
<dbReference type="EMBL" id="JAAVJL010000001">
    <property type="protein sequence ID" value="NMF56832.1"/>
    <property type="molecule type" value="Genomic_DNA"/>
</dbReference>
<dbReference type="Proteomes" id="UP000738376">
    <property type="component" value="Unassembled WGS sequence"/>
</dbReference>
<keyword evidence="2" id="KW-1185">Reference proteome</keyword>
<reference evidence="1 2" key="1">
    <citation type="submission" date="2020-03" db="EMBL/GenBank/DDBJ databases">
        <title>Draft Genome Sequence of 2-Methylisoborneol Producing Pseudanabaena yagii Strain GIHE-NHR1 Isolated from North Han River in South Korea.</title>
        <authorList>
            <person name="Jeong J."/>
        </authorList>
    </citation>
    <scope>NUCLEOTIDE SEQUENCE [LARGE SCALE GENOMIC DNA]</scope>
    <source>
        <strain evidence="1 2">GIHE-NHR1</strain>
    </source>
</reference>
<name>A0ABX1LSF8_9CYAN</name>
<dbReference type="Pfam" id="PF23856">
    <property type="entry name" value="DUF7219"/>
    <property type="match status" value="1"/>
</dbReference>
<dbReference type="InterPro" id="IPR055643">
    <property type="entry name" value="DUF7219"/>
</dbReference>